<dbReference type="EMBL" id="LAZR01064417">
    <property type="protein sequence ID" value="KKK57561.1"/>
    <property type="molecule type" value="Genomic_DNA"/>
</dbReference>
<dbReference type="AlphaFoldDB" id="A0A0F8ZBW9"/>
<feature type="non-terminal residue" evidence="1">
    <location>
        <position position="269"/>
    </location>
</feature>
<proteinExistence type="predicted"/>
<protein>
    <submittedName>
        <fullName evidence="1">Uncharacterized protein</fullName>
    </submittedName>
</protein>
<comment type="caution">
    <text evidence="1">The sequence shown here is derived from an EMBL/GenBank/DDBJ whole genome shotgun (WGS) entry which is preliminary data.</text>
</comment>
<sequence length="269" mass="32489">MRKQKYSHTAKHFFHRKAIIENYDSTNKLLHRIEFDIEPERRFIFHGLELDQLYVSYWEEYEIIIYEPFCIKEINGKNFYVSEKTNKPIPQAELDLEVIRKLNRLPISSIPKFLSYQLKKYLDKKVQLKSWRELIEINTNFVEPINNWHNVDAQQIALTWVKSRIRKSNLRTYQSDKDISLENLFRSPELLDSVLTRLAEKHFINYNHFLGRFEWLKKGQDLAVLGELLQQYSFYKGWVDYPVRHNALTKFFNVRGKKGFSDRTFRKST</sequence>
<reference evidence="1" key="1">
    <citation type="journal article" date="2015" name="Nature">
        <title>Complex archaea that bridge the gap between prokaryotes and eukaryotes.</title>
        <authorList>
            <person name="Spang A."/>
            <person name="Saw J.H."/>
            <person name="Jorgensen S.L."/>
            <person name="Zaremba-Niedzwiedzka K."/>
            <person name="Martijn J."/>
            <person name="Lind A.E."/>
            <person name="van Eijk R."/>
            <person name="Schleper C."/>
            <person name="Guy L."/>
            <person name="Ettema T.J."/>
        </authorList>
    </citation>
    <scope>NUCLEOTIDE SEQUENCE</scope>
</reference>
<accession>A0A0F8ZBW9</accession>
<organism evidence="1">
    <name type="scientific">marine sediment metagenome</name>
    <dbReference type="NCBI Taxonomy" id="412755"/>
    <lineage>
        <taxon>unclassified sequences</taxon>
        <taxon>metagenomes</taxon>
        <taxon>ecological metagenomes</taxon>
    </lineage>
</organism>
<evidence type="ECO:0000313" key="1">
    <source>
        <dbReference type="EMBL" id="KKK57561.1"/>
    </source>
</evidence>
<name>A0A0F8ZBW9_9ZZZZ</name>
<gene>
    <name evidence="1" type="ORF">LCGC14_3053230</name>
</gene>